<dbReference type="CDD" id="cd00130">
    <property type="entry name" value="PAS"/>
    <property type="match status" value="2"/>
</dbReference>
<dbReference type="RefSeq" id="WP_231062139.1">
    <property type="nucleotide sequence ID" value="NZ_JAJNOR010000003.1"/>
</dbReference>
<dbReference type="Gene3D" id="3.30.450.20">
    <property type="entry name" value="PAS domain"/>
    <property type="match status" value="4"/>
</dbReference>
<dbReference type="InterPro" id="IPR004358">
    <property type="entry name" value="Sig_transdc_His_kin-like_C"/>
</dbReference>
<evidence type="ECO:0000256" key="10">
    <source>
        <dbReference type="PROSITE-ProRule" id="PRU00169"/>
    </source>
</evidence>
<evidence type="ECO:0000256" key="2">
    <source>
        <dbReference type="ARBA" id="ARBA00006402"/>
    </source>
</evidence>
<feature type="domain" description="PAS" evidence="13">
    <location>
        <begin position="62"/>
        <end position="108"/>
    </location>
</feature>
<evidence type="ECO:0000259" key="12">
    <source>
        <dbReference type="PROSITE" id="PS50110"/>
    </source>
</evidence>
<dbReference type="Proteomes" id="UP001299265">
    <property type="component" value="Unassembled WGS sequence"/>
</dbReference>
<dbReference type="InterPro" id="IPR000014">
    <property type="entry name" value="PAS"/>
</dbReference>
<evidence type="ECO:0000259" key="13">
    <source>
        <dbReference type="PROSITE" id="PS50112"/>
    </source>
</evidence>
<proteinExistence type="inferred from homology"/>
<dbReference type="SMART" id="SM00388">
    <property type="entry name" value="HisKA"/>
    <property type="match status" value="1"/>
</dbReference>
<dbReference type="InterPro" id="IPR005467">
    <property type="entry name" value="His_kinase_dom"/>
</dbReference>
<evidence type="ECO:0000256" key="6">
    <source>
        <dbReference type="ARBA" id="ARBA00022777"/>
    </source>
</evidence>
<dbReference type="Pfam" id="PF02518">
    <property type="entry name" value="HATPase_c"/>
    <property type="match status" value="1"/>
</dbReference>
<protein>
    <recommendedName>
        <fullName evidence="9">Circadian input-output histidine kinase CikA</fullName>
        <ecNumber evidence="3">2.7.13.3</ecNumber>
    </recommendedName>
    <alternativeName>
        <fullName evidence="4">Stage 0 sporulation protein A homolog</fullName>
    </alternativeName>
</protein>
<dbReference type="InterPro" id="IPR001610">
    <property type="entry name" value="PAC"/>
</dbReference>
<dbReference type="CDD" id="cd17546">
    <property type="entry name" value="REC_hyHK_CKI1_RcsC-like"/>
    <property type="match status" value="1"/>
</dbReference>
<dbReference type="InterPro" id="IPR003661">
    <property type="entry name" value="HisK_dim/P_dom"/>
</dbReference>
<evidence type="ECO:0000313" key="16">
    <source>
        <dbReference type="Proteomes" id="UP001299265"/>
    </source>
</evidence>
<dbReference type="InterPro" id="IPR011006">
    <property type="entry name" value="CheY-like_superfamily"/>
</dbReference>
<keyword evidence="6" id="KW-0418">Kinase</keyword>
<dbReference type="SMART" id="SM00448">
    <property type="entry name" value="REC"/>
    <property type="match status" value="1"/>
</dbReference>
<feature type="domain" description="PAC" evidence="14">
    <location>
        <begin position="111"/>
        <end position="162"/>
    </location>
</feature>
<dbReference type="SMART" id="SM00086">
    <property type="entry name" value="PAC"/>
    <property type="match status" value="4"/>
</dbReference>
<gene>
    <name evidence="15" type="ORF">LQE92_06270</name>
</gene>
<dbReference type="FunFam" id="3.30.565.10:FF:000010">
    <property type="entry name" value="Sensor histidine kinase RcsC"/>
    <property type="match status" value="1"/>
</dbReference>
<dbReference type="PROSITE" id="PS50110">
    <property type="entry name" value="RESPONSE_REGULATORY"/>
    <property type="match status" value="1"/>
</dbReference>
<dbReference type="SUPFAM" id="SSF55785">
    <property type="entry name" value="PYP-like sensor domain (PAS domain)"/>
    <property type="match status" value="2"/>
</dbReference>
<dbReference type="Pfam" id="PF00512">
    <property type="entry name" value="HisKA"/>
    <property type="match status" value="1"/>
</dbReference>
<dbReference type="SUPFAM" id="SSF52172">
    <property type="entry name" value="CheY-like"/>
    <property type="match status" value="2"/>
</dbReference>
<dbReference type="Gene3D" id="3.40.50.2300">
    <property type="match status" value="2"/>
</dbReference>
<name>A0AAP2W9X2_9FIRM</name>
<dbReference type="Gene3D" id="1.10.287.130">
    <property type="match status" value="1"/>
</dbReference>
<evidence type="ECO:0000256" key="4">
    <source>
        <dbReference type="ARBA" id="ARBA00018672"/>
    </source>
</evidence>
<comment type="function">
    <text evidence="8">May play the central regulatory role in sporulation. It may be an element of the effector pathway responsible for the activation of sporulation genes in response to nutritional stress. Spo0A may act in concert with spo0H (a sigma factor) to control the expression of some genes that are critical to the sporulation process.</text>
</comment>
<dbReference type="InterPro" id="IPR003594">
    <property type="entry name" value="HATPase_dom"/>
</dbReference>
<dbReference type="Pfam" id="PF00072">
    <property type="entry name" value="Response_reg"/>
    <property type="match status" value="1"/>
</dbReference>
<dbReference type="SUPFAM" id="SSF55874">
    <property type="entry name" value="ATPase domain of HSP90 chaperone/DNA topoisomerase II/histidine kinase"/>
    <property type="match status" value="1"/>
</dbReference>
<comment type="caution">
    <text evidence="15">The sequence shown here is derived from an EMBL/GenBank/DDBJ whole genome shotgun (WGS) entry which is preliminary data.</text>
</comment>
<evidence type="ECO:0000259" key="14">
    <source>
        <dbReference type="PROSITE" id="PS50113"/>
    </source>
</evidence>
<keyword evidence="5 10" id="KW-0597">Phosphoprotein</keyword>
<evidence type="ECO:0000256" key="8">
    <source>
        <dbReference type="ARBA" id="ARBA00024867"/>
    </source>
</evidence>
<keyword evidence="16" id="KW-1185">Reference proteome</keyword>
<feature type="domain" description="Response regulatory" evidence="12">
    <location>
        <begin position="1092"/>
        <end position="1213"/>
    </location>
</feature>
<dbReference type="PROSITE" id="PS50112">
    <property type="entry name" value="PAS"/>
    <property type="match status" value="1"/>
</dbReference>
<dbReference type="InterPro" id="IPR001789">
    <property type="entry name" value="Sig_transdc_resp-reg_receiver"/>
</dbReference>
<dbReference type="InterPro" id="IPR035965">
    <property type="entry name" value="PAS-like_dom_sf"/>
</dbReference>
<accession>A0AAP2W9X2</accession>
<feature type="domain" description="PAC" evidence="14">
    <location>
        <begin position="239"/>
        <end position="290"/>
    </location>
</feature>
<evidence type="ECO:0000256" key="9">
    <source>
        <dbReference type="ARBA" id="ARBA00074306"/>
    </source>
</evidence>
<dbReference type="EC" id="2.7.13.3" evidence="3"/>
<dbReference type="SUPFAM" id="SSF47384">
    <property type="entry name" value="Homodimeric domain of signal transducing histidine kinase"/>
    <property type="match status" value="1"/>
</dbReference>
<dbReference type="PANTHER" id="PTHR45339">
    <property type="entry name" value="HYBRID SIGNAL TRANSDUCTION HISTIDINE KINASE J"/>
    <property type="match status" value="1"/>
</dbReference>
<dbReference type="PANTHER" id="PTHR45339:SF1">
    <property type="entry name" value="HYBRID SIGNAL TRANSDUCTION HISTIDINE KINASE J"/>
    <property type="match status" value="1"/>
</dbReference>
<feature type="domain" description="Histidine kinase" evidence="11">
    <location>
        <begin position="711"/>
        <end position="935"/>
    </location>
</feature>
<dbReference type="PRINTS" id="PR00344">
    <property type="entry name" value="BCTRLSENSOR"/>
</dbReference>
<dbReference type="EMBL" id="JAJNOR010000003">
    <property type="protein sequence ID" value="MCD2492234.1"/>
    <property type="molecule type" value="Genomic_DNA"/>
</dbReference>
<dbReference type="InterPro" id="IPR013655">
    <property type="entry name" value="PAS_fold_3"/>
</dbReference>
<evidence type="ECO:0000313" key="15">
    <source>
        <dbReference type="EMBL" id="MCD2492234.1"/>
    </source>
</evidence>
<evidence type="ECO:0000256" key="7">
    <source>
        <dbReference type="ARBA" id="ARBA00023012"/>
    </source>
</evidence>
<dbReference type="SMART" id="SM00387">
    <property type="entry name" value="HATPase_c"/>
    <property type="match status" value="1"/>
</dbReference>
<keyword evidence="7" id="KW-0902">Two-component regulatory system</keyword>
<dbReference type="CDD" id="cd16922">
    <property type="entry name" value="HATPase_EvgS-ArcB-TorS-like"/>
    <property type="match status" value="1"/>
</dbReference>
<comment type="similarity">
    <text evidence="2">In the N-terminal section; belongs to the phytochrome family.</text>
</comment>
<keyword evidence="6" id="KW-0808">Transferase</keyword>
<dbReference type="AlphaFoldDB" id="A0AAP2W9X2"/>
<dbReference type="InterPro" id="IPR036890">
    <property type="entry name" value="HATPase_C_sf"/>
</dbReference>
<dbReference type="NCBIfam" id="TIGR00229">
    <property type="entry name" value="sensory_box"/>
    <property type="match status" value="2"/>
</dbReference>
<dbReference type="PROSITE" id="PS50113">
    <property type="entry name" value="PAC"/>
    <property type="match status" value="2"/>
</dbReference>
<dbReference type="CDD" id="cd00082">
    <property type="entry name" value="HisKA"/>
    <property type="match status" value="1"/>
</dbReference>
<dbReference type="InterPro" id="IPR000700">
    <property type="entry name" value="PAS-assoc_C"/>
</dbReference>
<comment type="catalytic activity">
    <reaction evidence="1">
        <text>ATP + protein L-histidine = ADP + protein N-phospho-L-histidine.</text>
        <dbReference type="EC" id="2.7.13.3"/>
    </reaction>
</comment>
<dbReference type="InterPro" id="IPR036097">
    <property type="entry name" value="HisK_dim/P_sf"/>
</dbReference>
<evidence type="ECO:0000256" key="1">
    <source>
        <dbReference type="ARBA" id="ARBA00000085"/>
    </source>
</evidence>
<sequence>MGMKRNHMTDKGKEAYSLRFAKKRSEELSERSRSNLVELLNRNIPGGIMGGYLEKDFPLYCVNDYMLEHLGYTYEEFCRDIDGLVINCMHPDDRERVERQVEDAFSKNSDYEIRYRMKKRNGSYIWVNDIGRKTVDEDGRKICISTIRDITKDMETRRQEKKYDALFESVVCGIVQYRLFPDGRVEYKNANQEAIRIFGYTPEEFWAKDDWRLPELIALEDRDRVLAEAYGISEVGQKGEFEYRLRKQDGSSCWIIGTAEMIIDDDGETLIQSAFMDISLRKRMQHENLELQKENKASSELLRMALEGTTICEFFYYPQEQTAVMPERTCSVLCCKPQYENMPFSFEEERVAEESKEAYLEMFRRIQCGERTASSEICELDGCWRRIAMSNVDYDGQGKPVRAVGLVQDITQQKQTETENTRISALNQEIMTSLNNLFFGVYRLNLETGTVHVIRRPEESWNFQELELELDSWVDALSVYYHPGDRERLRRGLSLENLRRIKAEGVHSFEGEYRRIRNGEYCWVANTVYLNDENFMGDTAILAQTDISDRKQQADIIHALGQEYYALYYINLEQDTLKALRMDEKEKNAIGITPADGFRRSIDRYVESCVHPEEQKEMQKFFSQRHLQECLTEKNREISMTYRKSTDDRYEWMQAKLILGEMKEGKPYQVALAVRNVDESIQQELERKRLLEDALQHAESANEAKSDFLSRMSHDIRTPMNGIMGMVTLAETYMGNEEKVRDCLAKIEVSGRHLLGLLNEVLDMSKIESGKLELDTNAFSLPDFLQDALTMLRPSVDEKKQALRVLIKNLIHEKVMGDELRLQQVIGNILSNASKYTPEGGEIRVTLEELNCQASQRGLYRFVIEDNGIGMSEAFIKRIFEPFSRADDSRTSNIQGTGLGMAIAQNIVHMMGGEIRVNSREGKGSCFTVLLNLPLQEAGDLKAEDLRGLSILCVGGPGSAGDTICQMAESLGMKGEQALSLEEAAGKTRLAWETGNGYFAVLVDWDAEKLPWERVIRELSEFRHGNEPHMVLAAYSWSEEEEKKAREAGADAFAGKPLFPSKLLKLFRGFLNPENENPETGSIWRGKLTGRRMLLVEDNELNAEIAGEFLSLAGAEVDRAENGEVGIRYFASHPEGYYDAVLMDIQMPVMNGYEAAAKIRGMKRRDSESVVILAMTADAFSEDVQRAGEAGMDGHLAKPFDVNQLMELLDKHLK</sequence>
<evidence type="ECO:0000259" key="11">
    <source>
        <dbReference type="PROSITE" id="PS50109"/>
    </source>
</evidence>
<organism evidence="15 16">
    <name type="scientific">Lientehia hominis</name>
    <dbReference type="NCBI Taxonomy" id="2897778"/>
    <lineage>
        <taxon>Bacteria</taxon>
        <taxon>Bacillati</taxon>
        <taxon>Bacillota</taxon>
        <taxon>Clostridia</taxon>
        <taxon>Lachnospirales</taxon>
        <taxon>Lachnospiraceae</taxon>
        <taxon>Lientehia</taxon>
    </lineage>
</organism>
<dbReference type="Gene3D" id="3.30.565.10">
    <property type="entry name" value="Histidine kinase-like ATPase, C-terminal domain"/>
    <property type="match status" value="1"/>
</dbReference>
<evidence type="ECO:0000256" key="3">
    <source>
        <dbReference type="ARBA" id="ARBA00012438"/>
    </source>
</evidence>
<feature type="modified residue" description="4-aspartylphosphate" evidence="10">
    <location>
        <position position="1144"/>
    </location>
</feature>
<dbReference type="PROSITE" id="PS50109">
    <property type="entry name" value="HIS_KIN"/>
    <property type="match status" value="1"/>
</dbReference>
<evidence type="ECO:0000256" key="5">
    <source>
        <dbReference type="ARBA" id="ARBA00022553"/>
    </source>
</evidence>
<reference evidence="15 16" key="1">
    <citation type="submission" date="2021-11" db="EMBL/GenBank/DDBJ databases">
        <title>Lacrimispora sp. nov. NSJ-141 isolated from human feces.</title>
        <authorList>
            <person name="Abdugheni R."/>
        </authorList>
    </citation>
    <scope>NUCLEOTIDE SEQUENCE [LARGE SCALE GENOMIC DNA]</scope>
    <source>
        <strain evidence="15 16">NSJ-141</strain>
    </source>
</reference>
<dbReference type="GO" id="GO:0000155">
    <property type="term" value="F:phosphorelay sensor kinase activity"/>
    <property type="evidence" value="ECO:0007669"/>
    <property type="project" value="InterPro"/>
</dbReference>
<dbReference type="Pfam" id="PF08447">
    <property type="entry name" value="PAS_3"/>
    <property type="match status" value="2"/>
</dbReference>